<evidence type="ECO:0000256" key="2">
    <source>
        <dbReference type="ARBA" id="ARBA00023015"/>
    </source>
</evidence>
<evidence type="ECO:0000313" key="7">
    <source>
        <dbReference type="Proteomes" id="UP000184052"/>
    </source>
</evidence>
<dbReference type="PROSITE" id="PS50931">
    <property type="entry name" value="HTH_LYSR"/>
    <property type="match status" value="1"/>
</dbReference>
<dbReference type="InterPro" id="IPR000847">
    <property type="entry name" value="LysR_HTH_N"/>
</dbReference>
<dbReference type="OrthoDB" id="9785745at2"/>
<feature type="domain" description="HTH lysR-type" evidence="5">
    <location>
        <begin position="1"/>
        <end position="58"/>
    </location>
</feature>
<dbReference type="SUPFAM" id="SSF46785">
    <property type="entry name" value="Winged helix' DNA-binding domain"/>
    <property type="match status" value="1"/>
</dbReference>
<keyword evidence="2" id="KW-0805">Transcription regulation</keyword>
<protein>
    <submittedName>
        <fullName evidence="6">DNA-binding transcriptional regulator, LysR family</fullName>
    </submittedName>
</protein>
<evidence type="ECO:0000313" key="6">
    <source>
        <dbReference type="EMBL" id="SHJ13079.1"/>
    </source>
</evidence>
<accession>A0A1M6GTA3</accession>
<keyword evidence="4" id="KW-0804">Transcription</keyword>
<organism evidence="6 7">
    <name type="scientific">Dethiosulfatibacter aminovorans DSM 17477</name>
    <dbReference type="NCBI Taxonomy" id="1121476"/>
    <lineage>
        <taxon>Bacteria</taxon>
        <taxon>Bacillati</taxon>
        <taxon>Bacillota</taxon>
        <taxon>Tissierellia</taxon>
        <taxon>Dethiosulfatibacter</taxon>
    </lineage>
</organism>
<dbReference type="SUPFAM" id="SSF53850">
    <property type="entry name" value="Periplasmic binding protein-like II"/>
    <property type="match status" value="1"/>
</dbReference>
<dbReference type="AlphaFoldDB" id="A0A1M6GTA3"/>
<evidence type="ECO:0000256" key="3">
    <source>
        <dbReference type="ARBA" id="ARBA00023125"/>
    </source>
</evidence>
<dbReference type="PRINTS" id="PR00039">
    <property type="entry name" value="HTHLYSR"/>
</dbReference>
<dbReference type="Pfam" id="PF00126">
    <property type="entry name" value="HTH_1"/>
    <property type="match status" value="1"/>
</dbReference>
<dbReference type="Proteomes" id="UP000184052">
    <property type="component" value="Unassembled WGS sequence"/>
</dbReference>
<dbReference type="Gene3D" id="1.10.10.10">
    <property type="entry name" value="Winged helix-like DNA-binding domain superfamily/Winged helix DNA-binding domain"/>
    <property type="match status" value="1"/>
</dbReference>
<keyword evidence="3 6" id="KW-0238">DNA-binding</keyword>
<evidence type="ECO:0000259" key="5">
    <source>
        <dbReference type="PROSITE" id="PS50931"/>
    </source>
</evidence>
<comment type="similarity">
    <text evidence="1">Belongs to the LysR transcriptional regulatory family.</text>
</comment>
<dbReference type="GO" id="GO:0000976">
    <property type="term" value="F:transcription cis-regulatory region binding"/>
    <property type="evidence" value="ECO:0007669"/>
    <property type="project" value="TreeGrafter"/>
</dbReference>
<gene>
    <name evidence="6" type="ORF">SAMN02745751_01826</name>
</gene>
<dbReference type="Gene3D" id="3.40.190.10">
    <property type="entry name" value="Periplasmic binding protein-like II"/>
    <property type="match status" value="2"/>
</dbReference>
<name>A0A1M6GTA3_9FIRM</name>
<sequence length="281" mass="32415">MMDYRMITFVKLCDTMNYRKTAEELNITQPGVTQHIQYLEKEYGCKLFSYNNRVLKKTANGEILEQYARGEIYNEYKLRKALGKVDKVELRIGATKTIGDYVLCNTITELADDPKMNISLYLDNTERLLKKLDENRIDLAVIEGFFDKVRYGHQLFRREPFVGVCSLEHPFSGTTVSMEQLFTETILIREEGSGTRAILEQLLGSYSYSLGHFERMVCLSSFGLIKECLVQNKCITFAYKAFADSSDRLGTFTIDGLEIDREFNFVYLKNSDARGLIDYLL</sequence>
<proteinExistence type="inferred from homology"/>
<dbReference type="PANTHER" id="PTHR30126">
    <property type="entry name" value="HTH-TYPE TRANSCRIPTIONAL REGULATOR"/>
    <property type="match status" value="1"/>
</dbReference>
<dbReference type="Pfam" id="PF03466">
    <property type="entry name" value="LysR_substrate"/>
    <property type="match status" value="1"/>
</dbReference>
<evidence type="ECO:0000256" key="1">
    <source>
        <dbReference type="ARBA" id="ARBA00009437"/>
    </source>
</evidence>
<dbReference type="STRING" id="1121476.SAMN02745751_01826"/>
<dbReference type="PANTHER" id="PTHR30126:SF64">
    <property type="entry name" value="HTH-TYPE TRANSCRIPTIONAL REGULATOR CITR"/>
    <property type="match status" value="1"/>
</dbReference>
<dbReference type="EMBL" id="FQZL01000011">
    <property type="protein sequence ID" value="SHJ13079.1"/>
    <property type="molecule type" value="Genomic_DNA"/>
</dbReference>
<evidence type="ECO:0000256" key="4">
    <source>
        <dbReference type="ARBA" id="ARBA00023163"/>
    </source>
</evidence>
<dbReference type="RefSeq" id="WP_073049269.1">
    <property type="nucleotide sequence ID" value="NZ_FQZL01000011.1"/>
</dbReference>
<reference evidence="6 7" key="1">
    <citation type="submission" date="2016-11" db="EMBL/GenBank/DDBJ databases">
        <authorList>
            <person name="Jaros S."/>
            <person name="Januszkiewicz K."/>
            <person name="Wedrychowicz H."/>
        </authorList>
    </citation>
    <scope>NUCLEOTIDE SEQUENCE [LARGE SCALE GENOMIC DNA]</scope>
    <source>
        <strain evidence="6 7">DSM 17477</strain>
    </source>
</reference>
<keyword evidence="7" id="KW-1185">Reference proteome</keyword>
<dbReference type="InterPro" id="IPR036388">
    <property type="entry name" value="WH-like_DNA-bd_sf"/>
</dbReference>
<dbReference type="InterPro" id="IPR005119">
    <property type="entry name" value="LysR_subst-bd"/>
</dbReference>
<dbReference type="GO" id="GO:0003700">
    <property type="term" value="F:DNA-binding transcription factor activity"/>
    <property type="evidence" value="ECO:0007669"/>
    <property type="project" value="InterPro"/>
</dbReference>
<dbReference type="InterPro" id="IPR036390">
    <property type="entry name" value="WH_DNA-bd_sf"/>
</dbReference>